<reference evidence="1 2" key="1">
    <citation type="journal article" date="2021" name="Elife">
        <title>Chloroplast acquisition without the gene transfer in kleptoplastic sea slugs, Plakobranchus ocellatus.</title>
        <authorList>
            <person name="Maeda T."/>
            <person name="Takahashi S."/>
            <person name="Yoshida T."/>
            <person name="Shimamura S."/>
            <person name="Takaki Y."/>
            <person name="Nagai Y."/>
            <person name="Toyoda A."/>
            <person name="Suzuki Y."/>
            <person name="Arimoto A."/>
            <person name="Ishii H."/>
            <person name="Satoh N."/>
            <person name="Nishiyama T."/>
            <person name="Hasebe M."/>
            <person name="Maruyama T."/>
            <person name="Minagawa J."/>
            <person name="Obokata J."/>
            <person name="Shigenobu S."/>
        </authorList>
    </citation>
    <scope>NUCLEOTIDE SEQUENCE [LARGE SCALE GENOMIC DNA]</scope>
</reference>
<dbReference type="GO" id="GO:0003676">
    <property type="term" value="F:nucleic acid binding"/>
    <property type="evidence" value="ECO:0007669"/>
    <property type="project" value="InterPro"/>
</dbReference>
<name>A0AAV4H1G1_9GAST</name>
<dbReference type="EMBL" id="BMAT01001692">
    <property type="protein sequence ID" value="GFR90606.1"/>
    <property type="molecule type" value="Genomic_DNA"/>
</dbReference>
<accession>A0AAV4H1G1</accession>
<comment type="caution">
    <text evidence="1">The sequence shown here is derived from an EMBL/GenBank/DDBJ whole genome shotgun (WGS) entry which is preliminary data.</text>
</comment>
<organism evidence="1 2">
    <name type="scientific">Elysia marginata</name>
    <dbReference type="NCBI Taxonomy" id="1093978"/>
    <lineage>
        <taxon>Eukaryota</taxon>
        <taxon>Metazoa</taxon>
        <taxon>Spiralia</taxon>
        <taxon>Lophotrochozoa</taxon>
        <taxon>Mollusca</taxon>
        <taxon>Gastropoda</taxon>
        <taxon>Heterobranchia</taxon>
        <taxon>Euthyneura</taxon>
        <taxon>Panpulmonata</taxon>
        <taxon>Sacoglossa</taxon>
        <taxon>Placobranchoidea</taxon>
        <taxon>Plakobranchidae</taxon>
        <taxon>Elysia</taxon>
    </lineage>
</organism>
<gene>
    <name evidence="1" type="ORF">ElyMa_000823000</name>
</gene>
<dbReference type="Gene3D" id="3.30.420.10">
    <property type="entry name" value="Ribonuclease H-like superfamily/Ribonuclease H"/>
    <property type="match status" value="1"/>
</dbReference>
<evidence type="ECO:0000313" key="2">
    <source>
        <dbReference type="Proteomes" id="UP000762676"/>
    </source>
</evidence>
<keyword evidence="2" id="KW-1185">Reference proteome</keyword>
<protein>
    <submittedName>
        <fullName evidence="1">Transposase</fullName>
    </submittedName>
</protein>
<sequence>MLAGRNFDRIQDLAKAVNSELRTIPEEDYQGVFRKWHNRLKRCIESHGEYMRRSKSARRNQNTKVLEQLSSPYYKQGNVLETPQIKPLHQLDLISIWKSMLNQHAGTTVPTASPITLWSTPNYFLVLGSSIAPIRRAVLASTHQE</sequence>
<proteinExistence type="predicted"/>
<dbReference type="Proteomes" id="UP000762676">
    <property type="component" value="Unassembled WGS sequence"/>
</dbReference>
<dbReference type="InterPro" id="IPR036397">
    <property type="entry name" value="RNaseH_sf"/>
</dbReference>
<evidence type="ECO:0000313" key="1">
    <source>
        <dbReference type="EMBL" id="GFR90606.1"/>
    </source>
</evidence>
<dbReference type="AlphaFoldDB" id="A0AAV4H1G1"/>